<dbReference type="OrthoDB" id="9807864at2"/>
<accession>A0A7W1X9M9</accession>
<dbReference type="RefSeq" id="WP_160173884.1">
    <property type="nucleotide sequence ID" value="NZ_JACEIP010000008.1"/>
</dbReference>
<proteinExistence type="predicted"/>
<dbReference type="GO" id="GO:0051537">
    <property type="term" value="F:2 iron, 2 sulfur cluster binding"/>
    <property type="evidence" value="ECO:0007669"/>
    <property type="project" value="InterPro"/>
</dbReference>
<dbReference type="InterPro" id="IPR006058">
    <property type="entry name" value="2Fe2S_fd_BS"/>
</dbReference>
<dbReference type="InterPro" id="IPR036010">
    <property type="entry name" value="2Fe-2S_ferredoxin-like_sf"/>
</dbReference>
<name>A0A7W1X9M9_9BACL</name>
<dbReference type="PROSITE" id="PS00197">
    <property type="entry name" value="2FE2S_FER_1"/>
    <property type="match status" value="1"/>
</dbReference>
<dbReference type="InterPro" id="IPR001041">
    <property type="entry name" value="2Fe-2S_ferredoxin-type"/>
</dbReference>
<sequence length="138" mass="15732">MEPEPEQQRIGYQIDRAIAVCHHRTRGDGFLSWEEELEELPRVKIELADQSYEFEVYDGANLLLEAASRSIPLPFQCTTGRCGTCRVHVQEGMENLSDYTDSELYRLGDEELVQGGRLACQLFVYGDVRISVNSEKSE</sequence>
<dbReference type="EMBL" id="JACEIP010000008">
    <property type="protein sequence ID" value="MBA4542602.1"/>
    <property type="molecule type" value="Genomic_DNA"/>
</dbReference>
<evidence type="ECO:0000313" key="5">
    <source>
        <dbReference type="Proteomes" id="UP000530514"/>
    </source>
</evidence>
<dbReference type="Gene3D" id="3.10.20.30">
    <property type="match status" value="1"/>
</dbReference>
<dbReference type="PANTHER" id="PTHR43644:SF1">
    <property type="entry name" value="NAD(P)H-FLAVIN REDUCTASE"/>
    <property type="match status" value="1"/>
</dbReference>
<evidence type="ECO:0000256" key="2">
    <source>
        <dbReference type="ARBA" id="ARBA00022827"/>
    </source>
</evidence>
<dbReference type="Proteomes" id="UP000530514">
    <property type="component" value="Unassembled WGS sequence"/>
</dbReference>
<dbReference type="AlphaFoldDB" id="A0A7W1X9M9"/>
<gene>
    <name evidence="4" type="ORF">H1164_06760</name>
</gene>
<keyword evidence="1" id="KW-0285">Flavoprotein</keyword>
<reference evidence="4 5" key="1">
    <citation type="submission" date="2020-07" db="EMBL/GenBank/DDBJ databases">
        <authorList>
            <person name="Feng H."/>
        </authorList>
    </citation>
    <scope>NUCLEOTIDE SEQUENCE [LARGE SCALE GENOMIC DNA]</scope>
    <source>
        <strain evidence="5">s-11</strain>
    </source>
</reference>
<evidence type="ECO:0000256" key="1">
    <source>
        <dbReference type="ARBA" id="ARBA00022630"/>
    </source>
</evidence>
<evidence type="ECO:0000313" key="4">
    <source>
        <dbReference type="EMBL" id="MBA4542602.1"/>
    </source>
</evidence>
<protein>
    <submittedName>
        <fullName evidence="4">(2Fe-2S)-binding protein</fullName>
    </submittedName>
</protein>
<dbReference type="SUPFAM" id="SSF54292">
    <property type="entry name" value="2Fe-2S ferredoxin-like"/>
    <property type="match status" value="1"/>
</dbReference>
<feature type="domain" description="2Fe-2S ferredoxin-type" evidence="3">
    <location>
        <begin position="41"/>
        <end position="136"/>
    </location>
</feature>
<dbReference type="PANTHER" id="PTHR43644">
    <property type="entry name" value="NA(+)-TRANSLOCATING NADH-QUINONE REDUCTASE SUBUNIT"/>
    <property type="match status" value="1"/>
</dbReference>
<keyword evidence="2" id="KW-0274">FAD</keyword>
<dbReference type="CDD" id="cd00207">
    <property type="entry name" value="fer2"/>
    <property type="match status" value="1"/>
</dbReference>
<dbReference type="Pfam" id="PF00111">
    <property type="entry name" value="Fer2"/>
    <property type="match status" value="1"/>
</dbReference>
<organism evidence="4 5">
    <name type="scientific">Thermoactinomyces daqus</name>
    <dbReference type="NCBI Taxonomy" id="1329516"/>
    <lineage>
        <taxon>Bacteria</taxon>
        <taxon>Bacillati</taxon>
        <taxon>Bacillota</taxon>
        <taxon>Bacilli</taxon>
        <taxon>Bacillales</taxon>
        <taxon>Thermoactinomycetaceae</taxon>
        <taxon>Thermoactinomyces</taxon>
    </lineage>
</organism>
<keyword evidence="5" id="KW-1185">Reference proteome</keyword>
<dbReference type="InterPro" id="IPR012675">
    <property type="entry name" value="Beta-grasp_dom_sf"/>
</dbReference>
<dbReference type="PROSITE" id="PS51085">
    <property type="entry name" value="2FE2S_FER_2"/>
    <property type="match status" value="1"/>
</dbReference>
<comment type="caution">
    <text evidence="4">The sequence shown here is derived from an EMBL/GenBank/DDBJ whole genome shotgun (WGS) entry which is preliminary data.</text>
</comment>
<evidence type="ECO:0000259" key="3">
    <source>
        <dbReference type="PROSITE" id="PS51085"/>
    </source>
</evidence>